<dbReference type="AlphaFoldDB" id="A0AAD5BJL4"/>
<evidence type="ECO:0000256" key="1">
    <source>
        <dbReference type="ARBA" id="ARBA00006298"/>
    </source>
</evidence>
<organism evidence="2 3">
    <name type="scientific">Candida theae</name>
    <dbReference type="NCBI Taxonomy" id="1198502"/>
    <lineage>
        <taxon>Eukaryota</taxon>
        <taxon>Fungi</taxon>
        <taxon>Dikarya</taxon>
        <taxon>Ascomycota</taxon>
        <taxon>Saccharomycotina</taxon>
        <taxon>Pichiomycetes</taxon>
        <taxon>Debaryomycetaceae</taxon>
        <taxon>Candida/Lodderomyces clade</taxon>
        <taxon>Candida</taxon>
    </lineage>
</organism>
<reference evidence="2 3" key="1">
    <citation type="journal article" date="2022" name="DNA Res.">
        <title>Genome analysis of five recently described species of the CUG-Ser clade uncovers Candida theae as a new hybrid lineage with pathogenic potential in the Candida parapsilosis species complex.</title>
        <authorList>
            <person name="Mixao V."/>
            <person name="Del Olmo V."/>
            <person name="Hegedusova E."/>
            <person name="Saus E."/>
            <person name="Pryszcz L."/>
            <person name="Cillingova A."/>
            <person name="Nosek J."/>
            <person name="Gabaldon T."/>
        </authorList>
    </citation>
    <scope>NUCLEOTIDE SEQUENCE [LARGE SCALE GENOMIC DNA]</scope>
    <source>
        <strain evidence="2 3">CBS 12239</strain>
    </source>
</reference>
<dbReference type="PANTHER" id="PTHR22767">
    <property type="entry name" value="N-TERMINAL ACETYLTRANSFERASE-RELATED"/>
    <property type="match status" value="1"/>
</dbReference>
<keyword evidence="3" id="KW-1185">Reference proteome</keyword>
<evidence type="ECO:0000313" key="2">
    <source>
        <dbReference type="EMBL" id="KAI5967376.1"/>
    </source>
</evidence>
<dbReference type="EMBL" id="JAIHNG010000030">
    <property type="protein sequence ID" value="KAI5967376.1"/>
    <property type="molecule type" value="Genomic_DNA"/>
</dbReference>
<evidence type="ECO:0000313" key="3">
    <source>
        <dbReference type="Proteomes" id="UP001204833"/>
    </source>
</evidence>
<dbReference type="PANTHER" id="PTHR22767:SF3">
    <property type="entry name" value="N-ALPHA-ACETYLTRANSFERASE 25, NATB AUXILIARY SUBUNIT"/>
    <property type="match status" value="1"/>
</dbReference>
<dbReference type="GeneID" id="76148464"/>
<dbReference type="Proteomes" id="UP001204833">
    <property type="component" value="Unassembled WGS sequence"/>
</dbReference>
<name>A0AAD5BJL4_9ASCO</name>
<comment type="similarity">
    <text evidence="1">Belongs to the MDM20/NAA25 family.</text>
</comment>
<dbReference type="InterPro" id="IPR019183">
    <property type="entry name" value="NAA25_NatB_aux_su"/>
</dbReference>
<sequence length="807" mass="93557">MFSPSDEKIIEYIDAGQYTIAQNSLLDKIRKHPNKTIYRALSNKILYKTGSTDKAIENNLALLKSTPNEVNTLLELNEFFKSVGMEKEADLGFENAIQKYPLLSQELSYIWFENTIQDLSVKQWNKIFSFLNKGKKNKKYTFWYSFSFYLLMNQGNEKDETKLKLYKSFGKKLIEGLVEKEPFENCQELYVYTRFLLLEEDYNTIVSILHDAKFPLDLEMQLLYMEAMEKSGKWTQLHTYTSKLLLEEKFDDFDTWKLWIKSGYETGKTCDDLQTKLGSSRNELLIKIELDLLYKTGQERLQKDIETYFTTFKSKMCCYTDLSKYRDYLSPIFYDKVKSSTDEILSHSLKCDSELITLVNNQKFVRHVKDGQIYQLARKRNDSATRSEFDNDPISDALLISIVEKLSENPLPSLIIQSIAIIKHLLVHDKYNYRLKVWLIKLYSQLNTNDTVLPIYESLKIKMIQHETLGYYLTNTVPATKSSLDQYIDIFRFYLTAKHEVKDTVLGGFESQIYSKLTSFVQFGQRLQNSVSLNFVLQRIIQTSLITSDRGYLNYFAHYLKENEKSILASTWRDNRDFDSEWHGIVVNEKLEAAKSKKLLSIPVDDQVTKVKLVIYAIIFNTSDDSNELLKHFNKIISSTPNVSSNPFTNTLIKMYYNLLKIQTTNINPNESQSLSNFILKNLKIDKLKTQIIPESSILSFQLNENLINVIEFIKIAQFISTQPRAKRSKDSINITRAISQATAKSAQDLQKLDLVQQQYSAIDANVSDFGFNDELGLGLDKKVLEDAVYEIRESIAASTKTILNNI</sequence>
<dbReference type="RefSeq" id="XP_051611063.1">
    <property type="nucleotide sequence ID" value="XM_051753518.1"/>
</dbReference>
<protein>
    <submittedName>
        <fullName evidence="2">MDM20</fullName>
    </submittedName>
</protein>
<dbReference type="Pfam" id="PF09797">
    <property type="entry name" value="NatB_MDM20"/>
    <property type="match status" value="1"/>
</dbReference>
<accession>A0AAD5BJL4</accession>
<proteinExistence type="inferred from homology"/>
<comment type="caution">
    <text evidence="2">The sequence shown here is derived from an EMBL/GenBank/DDBJ whole genome shotgun (WGS) entry which is preliminary data.</text>
</comment>
<gene>
    <name evidence="2" type="ORF">KGF57_000404</name>
</gene>
<dbReference type="GO" id="GO:0031416">
    <property type="term" value="C:NatB complex"/>
    <property type="evidence" value="ECO:0007669"/>
    <property type="project" value="TreeGrafter"/>
</dbReference>